<feature type="transmembrane region" description="Helical" evidence="15">
    <location>
        <begin position="464"/>
        <end position="486"/>
    </location>
</feature>
<evidence type="ECO:0000256" key="5">
    <source>
        <dbReference type="ARBA" id="ARBA00022475"/>
    </source>
</evidence>
<feature type="region of interest" description="Disordered" evidence="14">
    <location>
        <begin position="958"/>
        <end position="1051"/>
    </location>
</feature>
<evidence type="ECO:0000256" key="4">
    <source>
        <dbReference type="ARBA" id="ARBA00022449"/>
    </source>
</evidence>
<keyword evidence="9" id="KW-0915">Sodium</keyword>
<evidence type="ECO:0000256" key="1">
    <source>
        <dbReference type="ARBA" id="ARBA00004195"/>
    </source>
</evidence>
<feature type="domain" description="Cation/H+ exchanger transmembrane" evidence="16">
    <location>
        <begin position="122"/>
        <end position="526"/>
    </location>
</feature>
<feature type="transmembrane region" description="Helical" evidence="15">
    <location>
        <begin position="429"/>
        <end position="452"/>
    </location>
</feature>
<dbReference type="InterPro" id="IPR018410">
    <property type="entry name" value="Na/H_exchanger_3/5"/>
</dbReference>
<evidence type="ECO:0000256" key="3">
    <source>
        <dbReference type="ARBA" id="ARBA00022448"/>
    </source>
</evidence>
<evidence type="ECO:0000256" key="15">
    <source>
        <dbReference type="SAM" id="Phobius"/>
    </source>
</evidence>
<evidence type="ECO:0000256" key="13">
    <source>
        <dbReference type="RuleBase" id="RU003722"/>
    </source>
</evidence>
<feature type="transmembrane region" description="Helical" evidence="15">
    <location>
        <begin position="139"/>
        <end position="160"/>
    </location>
</feature>
<dbReference type="PRINTS" id="PR01087">
    <property type="entry name" value="NAHEXCHNGR3"/>
</dbReference>
<feature type="region of interest" description="Disordered" evidence="14">
    <location>
        <begin position="729"/>
        <end position="762"/>
    </location>
</feature>
<keyword evidence="5" id="KW-1003">Cell membrane</keyword>
<evidence type="ECO:0000313" key="18">
    <source>
        <dbReference type="Proteomes" id="UP001642540"/>
    </source>
</evidence>
<dbReference type="Proteomes" id="UP001642540">
    <property type="component" value="Unassembled WGS sequence"/>
</dbReference>
<keyword evidence="4 13" id="KW-0050">Antiport</keyword>
<feature type="region of interest" description="Disordered" evidence="14">
    <location>
        <begin position="887"/>
        <end position="944"/>
    </location>
</feature>
<comment type="subcellular location">
    <subcellularLocation>
        <location evidence="2">Cell membrane</location>
        <topology evidence="2">Multi-pass membrane protein</topology>
    </subcellularLocation>
    <subcellularLocation>
        <location evidence="1">Recycling endosome membrane</location>
        <topology evidence="1">Multi-pass membrane protein</topology>
    </subcellularLocation>
</comment>
<keyword evidence="8 15" id="KW-1133">Transmembrane helix</keyword>
<dbReference type="PANTHER" id="PTHR10110:SF98">
    <property type="entry name" value="SODIUM_HYDROGEN EXCHANGER"/>
    <property type="match status" value="1"/>
</dbReference>
<evidence type="ECO:0000256" key="12">
    <source>
        <dbReference type="ARBA" id="ARBA00023201"/>
    </source>
</evidence>
<keyword evidence="18" id="KW-1185">Reference proteome</keyword>
<dbReference type="InterPro" id="IPR006153">
    <property type="entry name" value="Cation/H_exchanger_TM"/>
</dbReference>
<dbReference type="EMBL" id="CAXLJM020000004">
    <property type="protein sequence ID" value="CAL8070295.1"/>
    <property type="molecule type" value="Genomic_DNA"/>
</dbReference>
<dbReference type="PRINTS" id="PR01084">
    <property type="entry name" value="NAHEXCHNGR"/>
</dbReference>
<keyword evidence="7" id="KW-0967">Endosome</keyword>
<evidence type="ECO:0000256" key="6">
    <source>
        <dbReference type="ARBA" id="ARBA00022692"/>
    </source>
</evidence>
<feature type="transmembrane region" description="Helical" evidence="15">
    <location>
        <begin position="269"/>
        <end position="292"/>
    </location>
</feature>
<dbReference type="Pfam" id="PF00999">
    <property type="entry name" value="Na_H_Exchanger"/>
    <property type="match status" value="1"/>
</dbReference>
<feature type="transmembrane region" description="Helical" evidence="15">
    <location>
        <begin position="506"/>
        <end position="527"/>
    </location>
</feature>
<evidence type="ECO:0000256" key="9">
    <source>
        <dbReference type="ARBA" id="ARBA00023053"/>
    </source>
</evidence>
<proteinExistence type="inferred from homology"/>
<dbReference type="Gene3D" id="6.10.140.1330">
    <property type="match status" value="1"/>
</dbReference>
<sequence length="1051" mass="115361">MAKPRSSGGGAREGPQPKALNPKRYFWLVVGYYLCALYVKQTAGKTDSLAQPDLFSSESHFGSIVPNKQPAELLPGEPIHHESVHTREGEGHGGAEEHGIKVIKVDFEEVETPFIIALWIFCASLAKIGFHMAPKLSHIFPESCLLILVGLVIGLLLNYTQSVHVSPLTPKTFFHFMLPPIILDAGYFMPNRLFFNNLGTILLFAVIGTLWNTFSIGMSLYGLGFTGIFGGDVAEHLTLLPTLLFSALISAVDPVAVLAVFEEIHVNEVLYIVVFGESLLNDAVTVVLYHMFEDYALMGEENVTPMEIFKGVASFPVVALGGTAIGIIWGFLTGFVTRFTNHVRVIEPIFIFVMAYLSYLCAETFHMSGILAVTFCGITMKNYVQANISQKSNCTVKYAMKMLSSSAETIIFMFLGVSTIHDEHNANAWFIIFTILFCTVYRIIGTIVLSALANKFRLHKLGRVDQFVMSYGGLRGAVAFALVLLIKEDAVKGNDELRKMFITTTIAVIYFTVFLQGITIKPLVVWLKVKRAEKRKPTMNERIHERLMDHTMVVLESIVGQTGHYKLRDKFKQFDNAYIRPCLIRDLKGSEPKILETYSKLAMRDAMDMMNRAPGTQNGFPMNKLNAESMAQLIRANYSNGNLPGASGDAPFEESNWNLDLQELEYSMSRKDMNDAKIHHLLAEELYKPGRRHRRLSYSRHAVDEKDLGTEPQPQVNYRQQMNFRKMVSQGARSKQRRTGNVKDGPYTNSRISYGEGGEEYDNPVFSMSDETMQGRGGDGERGDGDVGIYFIAGGGQRVSPARRMTIKDEDGNTSPTAMEQVLPWHRGDDDNDAGIFAVRQNEFPAWASNKEYLAYNSPTNTFLGGIGGQPKIPSVIGLFKRDSIGSASGSRRGSLQSIHQARMDSPRHSIGSDGSMASTGYDMGSGGMGPLDSSGPLGVPRRGSTFLATPILEVAEETDTYEGSRSSSSQSTQHPLKSGAGSGAGGGGDSSSESESQPTATTSASTTSPTHSISKPTSPSHVSSSKVPQLEKIGEEDAPSSSEPDPQTKL</sequence>
<accession>A0ABP1PRV0</accession>
<evidence type="ECO:0000256" key="2">
    <source>
        <dbReference type="ARBA" id="ARBA00004651"/>
    </source>
</evidence>
<evidence type="ECO:0000256" key="14">
    <source>
        <dbReference type="SAM" id="MobiDB-lite"/>
    </source>
</evidence>
<feature type="compositionally biased region" description="Polar residues" evidence="14">
    <location>
        <begin position="1040"/>
        <end position="1051"/>
    </location>
</feature>
<feature type="transmembrane region" description="Helical" evidence="15">
    <location>
        <begin position="312"/>
        <end position="336"/>
    </location>
</feature>
<feature type="transmembrane region" description="Helical" evidence="15">
    <location>
        <begin position="396"/>
        <end position="417"/>
    </location>
</feature>
<gene>
    <name evidence="17" type="ORF">ODALV1_LOCUS1169</name>
</gene>
<evidence type="ECO:0000256" key="8">
    <source>
        <dbReference type="ARBA" id="ARBA00022989"/>
    </source>
</evidence>
<keyword evidence="12 13" id="KW-0739">Sodium transport</keyword>
<feature type="transmembrane region" description="Helical" evidence="15">
    <location>
        <begin position="201"/>
        <end position="223"/>
    </location>
</feature>
<name>A0ABP1PRV0_9HEXA</name>
<dbReference type="InterPro" id="IPR018422">
    <property type="entry name" value="Cation/H_exchanger_CPA1"/>
</dbReference>
<feature type="compositionally biased region" description="Low complexity" evidence="14">
    <location>
        <begin position="991"/>
        <end position="1029"/>
    </location>
</feature>
<comment type="caution">
    <text evidence="17">The sequence shown here is derived from an EMBL/GenBank/DDBJ whole genome shotgun (WGS) entry which is preliminary data.</text>
</comment>
<keyword evidence="11 15" id="KW-0472">Membrane</keyword>
<dbReference type="NCBIfam" id="TIGR00840">
    <property type="entry name" value="b_cpa1"/>
    <property type="match status" value="1"/>
</dbReference>
<feature type="compositionally biased region" description="Low complexity" evidence="14">
    <location>
        <begin position="887"/>
        <end position="898"/>
    </location>
</feature>
<evidence type="ECO:0000256" key="10">
    <source>
        <dbReference type="ARBA" id="ARBA00023065"/>
    </source>
</evidence>
<reference evidence="17 18" key="1">
    <citation type="submission" date="2024-08" db="EMBL/GenBank/DDBJ databases">
        <authorList>
            <person name="Cucini C."/>
            <person name="Frati F."/>
        </authorList>
    </citation>
    <scope>NUCLEOTIDE SEQUENCE [LARGE SCALE GENOMIC DNA]</scope>
</reference>
<keyword evidence="6 13" id="KW-0812">Transmembrane</keyword>
<feature type="compositionally biased region" description="Gly residues" evidence="14">
    <location>
        <begin position="981"/>
        <end position="990"/>
    </location>
</feature>
<evidence type="ECO:0000256" key="11">
    <source>
        <dbReference type="ARBA" id="ARBA00023136"/>
    </source>
</evidence>
<evidence type="ECO:0000256" key="7">
    <source>
        <dbReference type="ARBA" id="ARBA00022753"/>
    </source>
</evidence>
<feature type="transmembrane region" description="Helical" evidence="15">
    <location>
        <begin position="243"/>
        <end position="262"/>
    </location>
</feature>
<evidence type="ECO:0000259" key="16">
    <source>
        <dbReference type="Pfam" id="PF00999"/>
    </source>
</evidence>
<protein>
    <recommendedName>
        <fullName evidence="13">Sodium/hydrogen exchanger</fullName>
    </recommendedName>
</protein>
<evidence type="ECO:0000313" key="17">
    <source>
        <dbReference type="EMBL" id="CAL8070295.1"/>
    </source>
</evidence>
<dbReference type="InterPro" id="IPR004709">
    <property type="entry name" value="NaH_exchanger"/>
</dbReference>
<organism evidence="17 18">
    <name type="scientific">Orchesella dallaii</name>
    <dbReference type="NCBI Taxonomy" id="48710"/>
    <lineage>
        <taxon>Eukaryota</taxon>
        <taxon>Metazoa</taxon>
        <taxon>Ecdysozoa</taxon>
        <taxon>Arthropoda</taxon>
        <taxon>Hexapoda</taxon>
        <taxon>Collembola</taxon>
        <taxon>Entomobryomorpha</taxon>
        <taxon>Entomobryoidea</taxon>
        <taxon>Orchesellidae</taxon>
        <taxon>Orchesellinae</taxon>
        <taxon>Orchesella</taxon>
    </lineage>
</organism>
<feature type="transmembrane region" description="Helical" evidence="15">
    <location>
        <begin position="172"/>
        <end position="189"/>
    </location>
</feature>
<dbReference type="PANTHER" id="PTHR10110">
    <property type="entry name" value="SODIUM/HYDROGEN EXCHANGER"/>
    <property type="match status" value="1"/>
</dbReference>
<keyword evidence="10 13" id="KW-0406">Ion transport</keyword>
<keyword evidence="3 13" id="KW-0813">Transport</keyword>
<comment type="similarity">
    <text evidence="13">Belongs to the monovalent cation:proton antiporter 1 (CPA1) transporter (TC 2.A.36) family.</text>
</comment>